<dbReference type="InterPro" id="IPR036413">
    <property type="entry name" value="YaeB-like_sf"/>
</dbReference>
<evidence type="ECO:0000256" key="2">
    <source>
        <dbReference type="ARBA" id="ARBA00033753"/>
    </source>
</evidence>
<accession>A0A058ZM05</accession>
<keyword evidence="1" id="KW-0949">S-adenosyl-L-methionine</keyword>
<dbReference type="Pfam" id="PF01980">
    <property type="entry name" value="TrmO_N"/>
    <property type="match status" value="1"/>
</dbReference>
<dbReference type="PATRIC" id="fig|1461693.3.peg.1517"/>
<dbReference type="Gene3D" id="2.40.30.70">
    <property type="entry name" value="YaeB-like"/>
    <property type="match status" value="1"/>
</dbReference>
<feature type="domain" description="TsaA-like" evidence="3">
    <location>
        <begin position="27"/>
        <end position="159"/>
    </location>
</feature>
<name>A0A058ZM05_9RHOB</name>
<proteinExistence type="inferred from homology"/>
<evidence type="ECO:0000313" key="5">
    <source>
        <dbReference type="Proteomes" id="UP000024836"/>
    </source>
</evidence>
<protein>
    <recommendedName>
        <fullName evidence="3">TsaA-like domain-containing protein</fullName>
    </recommendedName>
</protein>
<dbReference type="InterPro" id="IPR040372">
    <property type="entry name" value="YaeB-like"/>
</dbReference>
<dbReference type="PANTHER" id="PTHR12818:SF0">
    <property type="entry name" value="TRNA (ADENINE(37)-N6)-METHYLTRANSFERASE"/>
    <property type="match status" value="1"/>
</dbReference>
<dbReference type="RefSeq" id="WP_035250016.1">
    <property type="nucleotide sequence ID" value="NZ_AQQY01000004.1"/>
</dbReference>
<sequence>MPGFKPKPPREGEVTLDFTPGSDGPGVHFIGRVASPWGPGDCPRNIAKARESGKGAQITLDPAFEPALTGLKVGQPIIVIYWMDHARRDLLVQNPRHTDGVRGTFALRSPARPNPMAQSVVLITSINGATIGIDAIDCFDGTPIIDIKPWLPTIDTPPGL</sequence>
<dbReference type="STRING" id="1461693.ATO10_07452"/>
<comment type="similarity">
    <text evidence="2">Belongs to the tRNA methyltransferase O family.</text>
</comment>
<reference evidence="4 5" key="1">
    <citation type="submission" date="2013-04" db="EMBL/GenBank/DDBJ databases">
        <title>Shimia sp. 22II-S11-Z10 Genome Sequencing.</title>
        <authorList>
            <person name="Lai Q."/>
            <person name="Li G."/>
            <person name="Shao Z."/>
        </authorList>
    </citation>
    <scope>NUCLEOTIDE SEQUENCE [LARGE SCALE GENOMIC DNA]</scope>
    <source>
        <strain evidence="5">22II-S11-Z10</strain>
    </source>
</reference>
<dbReference type="InterPro" id="IPR036414">
    <property type="entry name" value="YaeB_N_sf"/>
</dbReference>
<dbReference type="InterPro" id="IPR023370">
    <property type="entry name" value="TrmO-like_N"/>
</dbReference>
<gene>
    <name evidence="4" type="ORF">ATO10_07452</name>
</gene>
<dbReference type="SUPFAM" id="SSF118196">
    <property type="entry name" value="YaeB-like"/>
    <property type="match status" value="1"/>
</dbReference>
<comment type="caution">
    <text evidence="4">The sequence shown here is derived from an EMBL/GenBank/DDBJ whole genome shotgun (WGS) entry which is preliminary data.</text>
</comment>
<evidence type="ECO:0000256" key="1">
    <source>
        <dbReference type="ARBA" id="ARBA00022691"/>
    </source>
</evidence>
<dbReference type="EMBL" id="AQQY01000004">
    <property type="protein sequence ID" value="KCV82207.1"/>
    <property type="molecule type" value="Genomic_DNA"/>
</dbReference>
<keyword evidence="5" id="KW-1185">Reference proteome</keyword>
<dbReference type="PANTHER" id="PTHR12818">
    <property type="entry name" value="TRNA (ADENINE(37)-N6)-METHYLTRANSFERASE"/>
    <property type="match status" value="1"/>
</dbReference>
<evidence type="ECO:0000259" key="3">
    <source>
        <dbReference type="PROSITE" id="PS51668"/>
    </source>
</evidence>
<dbReference type="eggNOG" id="COG1720">
    <property type="taxonomic scope" value="Bacteria"/>
</dbReference>
<organism evidence="4 5">
    <name type="scientific">Actibacterium atlanticum</name>
    <dbReference type="NCBI Taxonomy" id="1461693"/>
    <lineage>
        <taxon>Bacteria</taxon>
        <taxon>Pseudomonadati</taxon>
        <taxon>Pseudomonadota</taxon>
        <taxon>Alphaproteobacteria</taxon>
        <taxon>Rhodobacterales</taxon>
        <taxon>Roseobacteraceae</taxon>
        <taxon>Actibacterium</taxon>
    </lineage>
</organism>
<dbReference type="CDD" id="cd09281">
    <property type="entry name" value="UPF0066"/>
    <property type="match status" value="1"/>
</dbReference>
<dbReference type="AlphaFoldDB" id="A0A058ZM05"/>
<dbReference type="Proteomes" id="UP000024836">
    <property type="component" value="Unassembled WGS sequence"/>
</dbReference>
<dbReference type="PROSITE" id="PS51668">
    <property type="entry name" value="TSAA_2"/>
    <property type="match status" value="1"/>
</dbReference>
<evidence type="ECO:0000313" key="4">
    <source>
        <dbReference type="EMBL" id="KCV82207.1"/>
    </source>
</evidence>
<dbReference type="OrthoDB" id="9804309at2"/>